<proteinExistence type="predicted"/>
<evidence type="ECO:0000313" key="1">
    <source>
        <dbReference type="EMBL" id="KAF2182689.1"/>
    </source>
</evidence>
<organism evidence="1 2">
    <name type="scientific">Zopfia rhizophila CBS 207.26</name>
    <dbReference type="NCBI Taxonomy" id="1314779"/>
    <lineage>
        <taxon>Eukaryota</taxon>
        <taxon>Fungi</taxon>
        <taxon>Dikarya</taxon>
        <taxon>Ascomycota</taxon>
        <taxon>Pezizomycotina</taxon>
        <taxon>Dothideomycetes</taxon>
        <taxon>Dothideomycetes incertae sedis</taxon>
        <taxon>Zopfiaceae</taxon>
        <taxon>Zopfia</taxon>
    </lineage>
</organism>
<dbReference type="Proteomes" id="UP000800200">
    <property type="component" value="Unassembled WGS sequence"/>
</dbReference>
<name>A0A6A6DWS1_9PEZI</name>
<evidence type="ECO:0000313" key="2">
    <source>
        <dbReference type="Proteomes" id="UP000800200"/>
    </source>
</evidence>
<dbReference type="EMBL" id="ML994647">
    <property type="protein sequence ID" value="KAF2182689.1"/>
    <property type="molecule type" value="Genomic_DNA"/>
</dbReference>
<reference evidence="1" key="1">
    <citation type="journal article" date="2020" name="Stud. Mycol.">
        <title>101 Dothideomycetes genomes: a test case for predicting lifestyles and emergence of pathogens.</title>
        <authorList>
            <person name="Haridas S."/>
            <person name="Albert R."/>
            <person name="Binder M."/>
            <person name="Bloem J."/>
            <person name="Labutti K."/>
            <person name="Salamov A."/>
            <person name="Andreopoulos B."/>
            <person name="Baker S."/>
            <person name="Barry K."/>
            <person name="Bills G."/>
            <person name="Bluhm B."/>
            <person name="Cannon C."/>
            <person name="Castanera R."/>
            <person name="Culley D."/>
            <person name="Daum C."/>
            <person name="Ezra D."/>
            <person name="Gonzalez J."/>
            <person name="Henrissat B."/>
            <person name="Kuo A."/>
            <person name="Liang C."/>
            <person name="Lipzen A."/>
            <person name="Lutzoni F."/>
            <person name="Magnuson J."/>
            <person name="Mondo S."/>
            <person name="Nolan M."/>
            <person name="Ohm R."/>
            <person name="Pangilinan J."/>
            <person name="Park H.-J."/>
            <person name="Ramirez L."/>
            <person name="Alfaro M."/>
            <person name="Sun H."/>
            <person name="Tritt A."/>
            <person name="Yoshinaga Y."/>
            <person name="Zwiers L.-H."/>
            <person name="Turgeon B."/>
            <person name="Goodwin S."/>
            <person name="Spatafora J."/>
            <person name="Crous P."/>
            <person name="Grigoriev I."/>
        </authorList>
    </citation>
    <scope>NUCLEOTIDE SEQUENCE</scope>
    <source>
        <strain evidence="1">CBS 207.26</strain>
    </source>
</reference>
<protein>
    <submittedName>
        <fullName evidence="1">Uncharacterized protein</fullName>
    </submittedName>
</protein>
<dbReference type="AlphaFoldDB" id="A0A6A6DWS1"/>
<keyword evidence="2" id="KW-1185">Reference proteome</keyword>
<gene>
    <name evidence="1" type="ORF">K469DRAFT_231260</name>
</gene>
<accession>A0A6A6DWS1</accession>
<sequence>MHREIEAPRSGNPNLAYGFRATPELAICLNVHHKRPSLRCHLSSPFSPFSLYSFPSLPRLPSALAAPIGLQSSLVRHFSKLSPRSEDSHYLALSLLSRSHADCAVQLSCTLSAAGEPASRLILASNLRTTDTISLSPSLCPTLFPTISSHSPESRLRSKGRYFLPVARPIAGQRVLPLPSWITRGICYALPHACLGRHAVVSALIIPHRTLLFRSNTLANPRHYLCHARTGSLDNDATSYSDEALISFSCPSNLFSSGLLMEFAPFRLIACLSMHSAHAVYQL</sequence>